<comment type="caution">
    <text evidence="3">The sequence shown here is derived from an EMBL/GenBank/DDBJ whole genome shotgun (WGS) entry which is preliminary data.</text>
</comment>
<reference evidence="3" key="2">
    <citation type="journal article" date="2014" name="ISME J.">
        <title>Microbial stratification in low pH oxic and suboxic macroscopic growths along an acid mine drainage.</title>
        <authorList>
            <person name="Mendez-Garcia C."/>
            <person name="Mesa V."/>
            <person name="Sprenger R.R."/>
            <person name="Richter M."/>
            <person name="Diez M.S."/>
            <person name="Solano J."/>
            <person name="Bargiela R."/>
            <person name="Golyshina O.V."/>
            <person name="Manteca A."/>
            <person name="Ramos J.L."/>
            <person name="Gallego J.R."/>
            <person name="Llorente I."/>
            <person name="Martins Dos Santos V.A."/>
            <person name="Jensen O.N."/>
            <person name="Pelaez A.I."/>
            <person name="Sanchez J."/>
            <person name="Ferrer M."/>
        </authorList>
    </citation>
    <scope>NUCLEOTIDE SEQUENCE</scope>
</reference>
<dbReference type="InterPro" id="IPR001128">
    <property type="entry name" value="Cyt_P450"/>
</dbReference>
<dbReference type="EMBL" id="AUZY01010271">
    <property type="protein sequence ID" value="EQD39282.1"/>
    <property type="molecule type" value="Genomic_DNA"/>
</dbReference>
<dbReference type="AlphaFoldDB" id="T0Z528"/>
<dbReference type="Gene3D" id="1.10.630.10">
    <property type="entry name" value="Cytochrome P450"/>
    <property type="match status" value="1"/>
</dbReference>
<comment type="similarity">
    <text evidence="1">Belongs to the cytochrome P450 family.</text>
</comment>
<dbReference type="PANTHER" id="PTHR46696">
    <property type="entry name" value="P450, PUTATIVE (EUROFUNG)-RELATED"/>
    <property type="match status" value="1"/>
</dbReference>
<name>T0Z528_9ZZZZ</name>
<evidence type="ECO:0000256" key="1">
    <source>
        <dbReference type="ARBA" id="ARBA00010617"/>
    </source>
</evidence>
<dbReference type="Pfam" id="PF00067">
    <property type="entry name" value="p450"/>
    <property type="match status" value="1"/>
</dbReference>
<sequence>MDGTLPADDWRKSQNSSLALASYFTELIDERKRRPGMVLVNQLIDTRKKDRRLDPVELLGMYLLLLVAGHETTTNLIGNGFYSLLRDRSKMKELDRDR</sequence>
<accession>T0Z528</accession>
<organism evidence="3">
    <name type="scientific">mine drainage metagenome</name>
    <dbReference type="NCBI Taxonomy" id="410659"/>
    <lineage>
        <taxon>unclassified sequences</taxon>
        <taxon>metagenomes</taxon>
        <taxon>ecological metagenomes</taxon>
    </lineage>
</organism>
<evidence type="ECO:0000256" key="2">
    <source>
        <dbReference type="SAM" id="Phobius"/>
    </source>
</evidence>
<keyword evidence="2" id="KW-1133">Transmembrane helix</keyword>
<dbReference type="InterPro" id="IPR036396">
    <property type="entry name" value="Cyt_P450_sf"/>
</dbReference>
<dbReference type="GO" id="GO:0004497">
    <property type="term" value="F:monooxygenase activity"/>
    <property type="evidence" value="ECO:0007669"/>
    <property type="project" value="InterPro"/>
</dbReference>
<dbReference type="PANTHER" id="PTHR46696:SF6">
    <property type="entry name" value="P450, PUTATIVE (EUROFUNG)-RELATED"/>
    <property type="match status" value="1"/>
</dbReference>
<protein>
    <submittedName>
        <fullName evidence="3">Cytochrome P450</fullName>
    </submittedName>
</protein>
<keyword evidence="2" id="KW-0812">Transmembrane</keyword>
<keyword evidence="2" id="KW-0472">Membrane</keyword>
<dbReference type="SUPFAM" id="SSF48264">
    <property type="entry name" value="Cytochrome P450"/>
    <property type="match status" value="1"/>
</dbReference>
<reference evidence="3" key="1">
    <citation type="submission" date="2013-08" db="EMBL/GenBank/DDBJ databases">
        <authorList>
            <person name="Mendez C."/>
            <person name="Richter M."/>
            <person name="Ferrer M."/>
            <person name="Sanchez J."/>
        </authorList>
    </citation>
    <scope>NUCLEOTIDE SEQUENCE</scope>
</reference>
<dbReference type="GO" id="GO:0016705">
    <property type="term" value="F:oxidoreductase activity, acting on paired donors, with incorporation or reduction of molecular oxygen"/>
    <property type="evidence" value="ECO:0007669"/>
    <property type="project" value="InterPro"/>
</dbReference>
<feature type="transmembrane region" description="Helical" evidence="2">
    <location>
        <begin position="59"/>
        <end position="82"/>
    </location>
</feature>
<dbReference type="GO" id="GO:0005506">
    <property type="term" value="F:iron ion binding"/>
    <property type="evidence" value="ECO:0007669"/>
    <property type="project" value="InterPro"/>
</dbReference>
<evidence type="ECO:0000313" key="3">
    <source>
        <dbReference type="EMBL" id="EQD39282.1"/>
    </source>
</evidence>
<dbReference type="GO" id="GO:0020037">
    <property type="term" value="F:heme binding"/>
    <property type="evidence" value="ECO:0007669"/>
    <property type="project" value="InterPro"/>
</dbReference>
<gene>
    <name evidence="3" type="ORF">B1B_15439</name>
</gene>
<proteinExistence type="inferred from homology"/>